<dbReference type="EMBL" id="JACOFZ010000008">
    <property type="protein sequence ID" value="MBC3882854.1"/>
    <property type="molecule type" value="Genomic_DNA"/>
</dbReference>
<accession>A0A923KUM8</accession>
<dbReference type="Proteomes" id="UP000627446">
    <property type="component" value="Unassembled WGS sequence"/>
</dbReference>
<comment type="caution">
    <text evidence="1">The sequence shown here is derived from an EMBL/GenBank/DDBJ whole genome shotgun (WGS) entry which is preliminary data.</text>
</comment>
<gene>
    <name evidence="1" type="ORF">H8K36_15795</name>
</gene>
<evidence type="ECO:0000313" key="2">
    <source>
        <dbReference type="Proteomes" id="UP000627446"/>
    </source>
</evidence>
<proteinExistence type="predicted"/>
<protein>
    <submittedName>
        <fullName evidence="1">Transporter substrate-binding domain-containing protein</fullName>
    </submittedName>
</protein>
<keyword evidence="2" id="KW-1185">Reference proteome</keyword>
<dbReference type="AlphaFoldDB" id="A0A923KUM8"/>
<sequence>MLLACFPTSVRASDVMTVIHPADEEKGDPRFNDVKEILRMALEKTVAEFGPYELRASALQTNGLRYLSNLARENDLNVVWSSTTVEKERNYLPIRIPLRKGILGYRILLVHKDKQGLLTGVKSLDDLKKFSVGQGVGWDDVKLYEANGVKVIEAKYSNLFRMLSYQRFDFFPRGINEIFNEFEKESPHNPDLVVDDSLLLYYPWPYYFFVSKTNTKLHKRLSLGLQKMIKDGSFDAIFWKYNGKAIEAANFKKRRVIHMTNHLLPKETPLNDASLWYRPKLN</sequence>
<reference evidence="1" key="1">
    <citation type="submission" date="2020-08" db="EMBL/GenBank/DDBJ databases">
        <title>Novel species isolated from subtropical streams in China.</title>
        <authorList>
            <person name="Lu H."/>
        </authorList>
    </citation>
    <scope>NUCLEOTIDE SEQUENCE</scope>
    <source>
        <strain evidence="1">LX22W</strain>
    </source>
</reference>
<evidence type="ECO:0000313" key="1">
    <source>
        <dbReference type="EMBL" id="MBC3882854.1"/>
    </source>
</evidence>
<name>A0A923KUM8_9BURK</name>
<dbReference type="SUPFAM" id="SSF53850">
    <property type="entry name" value="Periplasmic binding protein-like II"/>
    <property type="match status" value="1"/>
</dbReference>
<organism evidence="1 2">
    <name type="scientific">Undibacterium nitidum</name>
    <dbReference type="NCBI Taxonomy" id="2762298"/>
    <lineage>
        <taxon>Bacteria</taxon>
        <taxon>Pseudomonadati</taxon>
        <taxon>Pseudomonadota</taxon>
        <taxon>Betaproteobacteria</taxon>
        <taxon>Burkholderiales</taxon>
        <taxon>Oxalobacteraceae</taxon>
        <taxon>Undibacterium</taxon>
    </lineage>
</organism>
<dbReference type="Gene3D" id="3.40.190.10">
    <property type="entry name" value="Periplasmic binding protein-like II"/>
    <property type="match status" value="2"/>
</dbReference>